<keyword evidence="2" id="KW-1185">Reference proteome</keyword>
<evidence type="ECO:0000313" key="3">
    <source>
        <dbReference type="WBParaSite" id="Hba_02016"/>
    </source>
</evidence>
<sequence length="62" mass="7209">MNHHVKNNHFETKHVAHLKCYILYNCLILIVLLSLCVLRNKGYHTTNKLRVASPPTSPAWQE</sequence>
<dbReference type="Proteomes" id="UP000095283">
    <property type="component" value="Unplaced"/>
</dbReference>
<dbReference type="AlphaFoldDB" id="A0A1I7WBD6"/>
<reference evidence="3" key="1">
    <citation type="submission" date="2016-11" db="UniProtKB">
        <authorList>
            <consortium name="WormBaseParasite"/>
        </authorList>
    </citation>
    <scope>IDENTIFICATION</scope>
</reference>
<accession>A0A1I7WBD6</accession>
<organism evidence="2 3">
    <name type="scientific">Heterorhabditis bacteriophora</name>
    <name type="common">Entomopathogenic nematode worm</name>
    <dbReference type="NCBI Taxonomy" id="37862"/>
    <lineage>
        <taxon>Eukaryota</taxon>
        <taxon>Metazoa</taxon>
        <taxon>Ecdysozoa</taxon>
        <taxon>Nematoda</taxon>
        <taxon>Chromadorea</taxon>
        <taxon>Rhabditida</taxon>
        <taxon>Rhabditina</taxon>
        <taxon>Rhabditomorpha</taxon>
        <taxon>Strongyloidea</taxon>
        <taxon>Heterorhabditidae</taxon>
        <taxon>Heterorhabditis</taxon>
    </lineage>
</organism>
<evidence type="ECO:0000256" key="1">
    <source>
        <dbReference type="SAM" id="Phobius"/>
    </source>
</evidence>
<proteinExistence type="predicted"/>
<feature type="transmembrane region" description="Helical" evidence="1">
    <location>
        <begin position="21"/>
        <end position="38"/>
    </location>
</feature>
<keyword evidence="1" id="KW-1133">Transmembrane helix</keyword>
<dbReference type="WBParaSite" id="Hba_02016">
    <property type="protein sequence ID" value="Hba_02016"/>
    <property type="gene ID" value="Hba_02016"/>
</dbReference>
<name>A0A1I7WBD6_HETBA</name>
<evidence type="ECO:0000313" key="2">
    <source>
        <dbReference type="Proteomes" id="UP000095283"/>
    </source>
</evidence>
<keyword evidence="1" id="KW-0472">Membrane</keyword>
<keyword evidence="1" id="KW-0812">Transmembrane</keyword>
<protein>
    <submittedName>
        <fullName evidence="3">Ovule protein</fullName>
    </submittedName>
</protein>